<protein>
    <submittedName>
        <fullName evidence="6">TetR/AcrR family transcriptional regulator</fullName>
    </submittedName>
</protein>
<dbReference type="InterPro" id="IPR009057">
    <property type="entry name" value="Homeodomain-like_sf"/>
</dbReference>
<dbReference type="EMBL" id="VLPK01000001">
    <property type="protein sequence ID" value="TSJ42722.1"/>
    <property type="molecule type" value="Genomic_DNA"/>
</dbReference>
<evidence type="ECO:0000259" key="5">
    <source>
        <dbReference type="PROSITE" id="PS50977"/>
    </source>
</evidence>
<accession>A0A556MSB7</accession>
<evidence type="ECO:0000256" key="2">
    <source>
        <dbReference type="ARBA" id="ARBA00023125"/>
    </source>
</evidence>
<evidence type="ECO:0000256" key="1">
    <source>
        <dbReference type="ARBA" id="ARBA00023015"/>
    </source>
</evidence>
<evidence type="ECO:0000313" key="7">
    <source>
        <dbReference type="Proteomes" id="UP000318733"/>
    </source>
</evidence>
<keyword evidence="1" id="KW-0805">Transcription regulation</keyword>
<dbReference type="GO" id="GO:0003677">
    <property type="term" value="F:DNA binding"/>
    <property type="evidence" value="ECO:0007669"/>
    <property type="project" value="UniProtKB-UniRule"/>
</dbReference>
<dbReference type="OrthoDB" id="9789566at2"/>
<feature type="DNA-binding region" description="H-T-H motif" evidence="4">
    <location>
        <begin position="33"/>
        <end position="52"/>
    </location>
</feature>
<sequence length="205" mass="23057">MTVTTPIKEDAIQDQILQAAKRLFQVHGLYKVTMDDVAKAIGKGRSSLYYYYKSKDEIFDAVMQLEIGDLVGAIAVAVNSVETVEQKINAFCVAKLNILRERRGFYNTLDAGMDADAMSDFNKTKVIHHGLIMQKEGALLKQILNYGIERGELKPVAEQDKKELVFVLLSGVHGIKREMIIDNNFENIESVVKTFTRVIMNGIKK</sequence>
<organism evidence="6 7">
    <name type="scientific">Mucilaginibacter corticis</name>
    <dbReference type="NCBI Taxonomy" id="2597670"/>
    <lineage>
        <taxon>Bacteria</taxon>
        <taxon>Pseudomonadati</taxon>
        <taxon>Bacteroidota</taxon>
        <taxon>Sphingobacteriia</taxon>
        <taxon>Sphingobacteriales</taxon>
        <taxon>Sphingobacteriaceae</taxon>
        <taxon>Mucilaginibacter</taxon>
    </lineage>
</organism>
<dbReference type="SUPFAM" id="SSF46689">
    <property type="entry name" value="Homeodomain-like"/>
    <property type="match status" value="1"/>
</dbReference>
<keyword evidence="2 4" id="KW-0238">DNA-binding</keyword>
<feature type="domain" description="HTH tetR-type" evidence="5">
    <location>
        <begin position="10"/>
        <end position="70"/>
    </location>
</feature>
<comment type="caution">
    <text evidence="6">The sequence shown here is derived from an EMBL/GenBank/DDBJ whole genome shotgun (WGS) entry which is preliminary data.</text>
</comment>
<reference evidence="6 7" key="1">
    <citation type="submission" date="2019-07" db="EMBL/GenBank/DDBJ databases">
        <authorList>
            <person name="Huq M.A."/>
        </authorList>
    </citation>
    <scope>NUCLEOTIDE SEQUENCE [LARGE SCALE GENOMIC DNA]</scope>
    <source>
        <strain evidence="6 7">MAH-19</strain>
    </source>
</reference>
<dbReference type="PROSITE" id="PS50977">
    <property type="entry name" value="HTH_TETR_2"/>
    <property type="match status" value="1"/>
</dbReference>
<evidence type="ECO:0000313" key="6">
    <source>
        <dbReference type="EMBL" id="TSJ42722.1"/>
    </source>
</evidence>
<gene>
    <name evidence="6" type="ORF">FO440_00585</name>
</gene>
<keyword evidence="7" id="KW-1185">Reference proteome</keyword>
<dbReference type="Proteomes" id="UP000318733">
    <property type="component" value="Unassembled WGS sequence"/>
</dbReference>
<dbReference type="Gene3D" id="1.10.357.10">
    <property type="entry name" value="Tetracycline Repressor, domain 2"/>
    <property type="match status" value="1"/>
</dbReference>
<dbReference type="Gene3D" id="1.10.10.60">
    <property type="entry name" value="Homeodomain-like"/>
    <property type="match status" value="1"/>
</dbReference>
<dbReference type="PANTHER" id="PTHR47506:SF1">
    <property type="entry name" value="HTH-TYPE TRANSCRIPTIONAL REGULATOR YJDC"/>
    <property type="match status" value="1"/>
</dbReference>
<dbReference type="Pfam" id="PF00440">
    <property type="entry name" value="TetR_N"/>
    <property type="match status" value="1"/>
</dbReference>
<name>A0A556MSB7_9SPHI</name>
<dbReference type="InterPro" id="IPR001647">
    <property type="entry name" value="HTH_TetR"/>
</dbReference>
<evidence type="ECO:0000256" key="4">
    <source>
        <dbReference type="PROSITE-ProRule" id="PRU00335"/>
    </source>
</evidence>
<dbReference type="AlphaFoldDB" id="A0A556MSB7"/>
<dbReference type="SUPFAM" id="SSF48498">
    <property type="entry name" value="Tetracyclin repressor-like, C-terminal domain"/>
    <property type="match status" value="1"/>
</dbReference>
<keyword evidence="3" id="KW-0804">Transcription</keyword>
<dbReference type="InterPro" id="IPR036271">
    <property type="entry name" value="Tet_transcr_reg_TetR-rel_C_sf"/>
</dbReference>
<proteinExistence type="predicted"/>
<evidence type="ECO:0000256" key="3">
    <source>
        <dbReference type="ARBA" id="ARBA00023163"/>
    </source>
</evidence>
<dbReference type="PRINTS" id="PR00455">
    <property type="entry name" value="HTHTETR"/>
</dbReference>
<dbReference type="PANTHER" id="PTHR47506">
    <property type="entry name" value="TRANSCRIPTIONAL REGULATORY PROTEIN"/>
    <property type="match status" value="1"/>
</dbReference>
<dbReference type="RefSeq" id="WP_144246293.1">
    <property type="nucleotide sequence ID" value="NZ_VLPK01000001.1"/>
</dbReference>